<protein>
    <submittedName>
        <fullName evidence="2">N-acetyltransferase</fullName>
    </submittedName>
</protein>
<gene>
    <name evidence="2" type="ORF">EZ456_00255</name>
</gene>
<comment type="caution">
    <text evidence="2">The sequence shown here is derived from an EMBL/GenBank/DDBJ whole genome shotgun (WGS) entry which is preliminary data.</text>
</comment>
<organism evidence="2 3">
    <name type="scientific">Pedobacter psychrodurus</name>
    <dbReference type="NCBI Taxonomy" id="2530456"/>
    <lineage>
        <taxon>Bacteria</taxon>
        <taxon>Pseudomonadati</taxon>
        <taxon>Bacteroidota</taxon>
        <taxon>Sphingobacteriia</taxon>
        <taxon>Sphingobacteriales</taxon>
        <taxon>Sphingobacteriaceae</taxon>
        <taxon>Pedobacter</taxon>
    </lineage>
</organism>
<sequence length="182" mass="21395">MFASATLHTDRFLLRQFHHNDLASIFNGLSHPDVIRYYGVSYSNLEETLNQLTWFNDLQKNETDIWWAICDKGNYKFYGAIGFNDLSKIDKKAEIGFWLLPEYWGKGIVKEVADPVCSYAFEKLDLIKIEAMVETENENSKKVLKKIGFDYQKTMKNYEIKYDRFISLEIYAKLKTNVNDMI</sequence>
<dbReference type="Gene3D" id="3.40.630.30">
    <property type="match status" value="1"/>
</dbReference>
<dbReference type="OrthoDB" id="9811523at2"/>
<reference evidence="2 3" key="1">
    <citation type="submission" date="2019-02" db="EMBL/GenBank/DDBJ databases">
        <title>Pedobacter sp. RP-3-21 sp. nov., isolated from Arctic soil.</title>
        <authorList>
            <person name="Dahal R.H."/>
        </authorList>
    </citation>
    <scope>NUCLEOTIDE SEQUENCE [LARGE SCALE GENOMIC DNA]</scope>
    <source>
        <strain evidence="2 3">RP-3-21</strain>
    </source>
</reference>
<dbReference type="AlphaFoldDB" id="A0A4V2MRF2"/>
<dbReference type="Pfam" id="PF13302">
    <property type="entry name" value="Acetyltransf_3"/>
    <property type="match status" value="1"/>
</dbReference>
<evidence type="ECO:0000259" key="1">
    <source>
        <dbReference type="PROSITE" id="PS51186"/>
    </source>
</evidence>
<dbReference type="GO" id="GO:0005737">
    <property type="term" value="C:cytoplasm"/>
    <property type="evidence" value="ECO:0007669"/>
    <property type="project" value="TreeGrafter"/>
</dbReference>
<feature type="domain" description="N-acetyltransferase" evidence="1">
    <location>
        <begin position="24"/>
        <end position="173"/>
    </location>
</feature>
<dbReference type="PANTHER" id="PTHR43792:SF9">
    <property type="entry name" value="RIBOSOMAL-PROTEIN-ALANINE ACETYLTRANSFERASE"/>
    <property type="match status" value="1"/>
</dbReference>
<evidence type="ECO:0000313" key="3">
    <source>
        <dbReference type="Proteomes" id="UP000293925"/>
    </source>
</evidence>
<keyword evidence="3" id="KW-1185">Reference proteome</keyword>
<dbReference type="PROSITE" id="PS51186">
    <property type="entry name" value="GNAT"/>
    <property type="match status" value="1"/>
</dbReference>
<proteinExistence type="predicted"/>
<accession>A0A4V2MRF2</accession>
<dbReference type="InterPro" id="IPR000182">
    <property type="entry name" value="GNAT_dom"/>
</dbReference>
<dbReference type="Proteomes" id="UP000293925">
    <property type="component" value="Unassembled WGS sequence"/>
</dbReference>
<dbReference type="InterPro" id="IPR051531">
    <property type="entry name" value="N-acetyltransferase"/>
</dbReference>
<name>A0A4V2MRF2_9SPHI</name>
<dbReference type="InterPro" id="IPR016181">
    <property type="entry name" value="Acyl_CoA_acyltransferase"/>
</dbReference>
<dbReference type="SUPFAM" id="SSF55729">
    <property type="entry name" value="Acyl-CoA N-acyltransferases (Nat)"/>
    <property type="match status" value="1"/>
</dbReference>
<dbReference type="EMBL" id="SJSO01000001">
    <property type="protein sequence ID" value="TCD29484.1"/>
    <property type="molecule type" value="Genomic_DNA"/>
</dbReference>
<evidence type="ECO:0000313" key="2">
    <source>
        <dbReference type="EMBL" id="TCD29484.1"/>
    </source>
</evidence>
<dbReference type="PANTHER" id="PTHR43792">
    <property type="entry name" value="GNAT FAMILY, PUTATIVE (AFU_ORTHOLOGUE AFUA_3G00765)-RELATED-RELATED"/>
    <property type="match status" value="1"/>
</dbReference>
<dbReference type="GO" id="GO:0008999">
    <property type="term" value="F:protein-N-terminal-alanine acetyltransferase activity"/>
    <property type="evidence" value="ECO:0007669"/>
    <property type="project" value="TreeGrafter"/>
</dbReference>
<keyword evidence="2" id="KW-0808">Transferase</keyword>